<comment type="pathway">
    <text evidence="2 12">Cofactor biosynthesis; riboflavin biosynthesis; 5-amino-6-(D-ribitylamino)uracil from GTP: step 2/4.</text>
</comment>
<keyword evidence="12" id="KW-0378">Hydrolase</keyword>
<evidence type="ECO:0000256" key="12">
    <source>
        <dbReference type="PIRNR" id="PIRNR006769"/>
    </source>
</evidence>
<dbReference type="SUPFAM" id="SSF53597">
    <property type="entry name" value="Dihydrofolate reductase-like"/>
    <property type="match status" value="1"/>
</dbReference>
<feature type="binding site" evidence="15">
    <location>
        <position position="52"/>
    </location>
    <ligand>
        <name>Zn(2+)</name>
        <dbReference type="ChEBI" id="CHEBI:29105"/>
        <note>catalytic</note>
    </ligand>
</feature>
<evidence type="ECO:0000256" key="7">
    <source>
        <dbReference type="ARBA" id="ARBA00022723"/>
    </source>
</evidence>
<dbReference type="GO" id="GO:0008835">
    <property type="term" value="F:diaminohydroxyphosphoribosylaminopyrimidine deaminase activity"/>
    <property type="evidence" value="ECO:0007669"/>
    <property type="project" value="UniProtKB-EC"/>
</dbReference>
<dbReference type="PANTHER" id="PTHR38011">
    <property type="entry name" value="DIHYDROFOLATE REDUCTASE FAMILY PROTEIN (AFU_ORTHOLOGUE AFUA_8G06820)"/>
    <property type="match status" value="1"/>
</dbReference>
<evidence type="ECO:0000256" key="8">
    <source>
        <dbReference type="ARBA" id="ARBA00022833"/>
    </source>
</evidence>
<evidence type="ECO:0000256" key="14">
    <source>
        <dbReference type="PIRSR" id="PIRSR006769-2"/>
    </source>
</evidence>
<dbReference type="GO" id="GO:0008703">
    <property type="term" value="F:5-amino-6-(5-phosphoribosylamino)uracil reductase activity"/>
    <property type="evidence" value="ECO:0007669"/>
    <property type="project" value="UniProtKB-EC"/>
</dbReference>
<feature type="binding site" evidence="14">
    <location>
        <position position="206"/>
    </location>
    <ligand>
        <name>substrate</name>
    </ligand>
</feature>
<feature type="binding site" evidence="15">
    <location>
        <position position="81"/>
    </location>
    <ligand>
        <name>Zn(2+)</name>
        <dbReference type="ChEBI" id="CHEBI:29105"/>
        <note>catalytic</note>
    </ligand>
</feature>
<evidence type="ECO:0000256" key="1">
    <source>
        <dbReference type="ARBA" id="ARBA00002151"/>
    </source>
</evidence>
<dbReference type="GO" id="GO:0008270">
    <property type="term" value="F:zinc ion binding"/>
    <property type="evidence" value="ECO:0007669"/>
    <property type="project" value="InterPro"/>
</dbReference>
<organism evidence="17 18">
    <name type="scientific">Flavilitoribacter nigricans (strain ATCC 23147 / DSM 23189 / NBRC 102662 / NCIMB 1420 / SS-2)</name>
    <name type="common">Lewinella nigricans</name>
    <dbReference type="NCBI Taxonomy" id="1122177"/>
    <lineage>
        <taxon>Bacteria</taxon>
        <taxon>Pseudomonadati</taxon>
        <taxon>Bacteroidota</taxon>
        <taxon>Saprospiria</taxon>
        <taxon>Saprospirales</taxon>
        <taxon>Lewinellaceae</taxon>
        <taxon>Flavilitoribacter</taxon>
    </lineage>
</organism>
<dbReference type="AlphaFoldDB" id="A0A2D0NL26"/>
<dbReference type="InterPro" id="IPR002734">
    <property type="entry name" value="RibDG_C"/>
</dbReference>
<dbReference type="Gene3D" id="3.40.430.10">
    <property type="entry name" value="Dihydrofolate Reductase, subunit A"/>
    <property type="match status" value="1"/>
</dbReference>
<feature type="binding site" evidence="14">
    <location>
        <position position="213"/>
    </location>
    <ligand>
        <name>substrate</name>
    </ligand>
</feature>
<feature type="binding site" evidence="14">
    <location>
        <position position="176"/>
    </location>
    <ligand>
        <name>NADP(+)</name>
        <dbReference type="ChEBI" id="CHEBI:58349"/>
    </ligand>
</feature>
<dbReference type="EC" id="3.5.4.26" evidence="12"/>
<dbReference type="UniPathway" id="UPA00275">
    <property type="reaction ID" value="UER00401"/>
</dbReference>
<evidence type="ECO:0000256" key="9">
    <source>
        <dbReference type="ARBA" id="ARBA00022857"/>
    </source>
</evidence>
<comment type="pathway">
    <text evidence="3 12">Cofactor biosynthesis; riboflavin biosynthesis; 5-amino-6-(D-ribitylamino)uracil from GTP: step 3/4.</text>
</comment>
<feature type="binding site" evidence="14">
    <location>
        <position position="289"/>
    </location>
    <ligand>
        <name>substrate</name>
    </ligand>
</feature>
<comment type="caution">
    <text evidence="17">The sequence shown here is derived from an EMBL/GenBank/DDBJ whole genome shotgun (WGS) entry which is preliminary data.</text>
</comment>
<accession>A0A2D0NL26</accession>
<evidence type="ECO:0000256" key="13">
    <source>
        <dbReference type="PIRSR" id="PIRSR006769-1"/>
    </source>
</evidence>
<dbReference type="CDD" id="cd01284">
    <property type="entry name" value="Riboflavin_deaminase-reductase"/>
    <property type="match status" value="1"/>
</dbReference>
<gene>
    <name evidence="17" type="primary">ribD</name>
    <name evidence="17" type="ORF">CRP01_00590</name>
</gene>
<feature type="binding site" evidence="14">
    <location>
        <position position="190"/>
    </location>
    <ligand>
        <name>substrate</name>
    </ligand>
</feature>
<dbReference type="PIRSF" id="PIRSF006769">
    <property type="entry name" value="RibD"/>
    <property type="match status" value="1"/>
</dbReference>
<evidence type="ECO:0000256" key="3">
    <source>
        <dbReference type="ARBA" id="ARBA00004910"/>
    </source>
</evidence>
<dbReference type="SUPFAM" id="SSF53927">
    <property type="entry name" value="Cytidine deaminase-like"/>
    <property type="match status" value="1"/>
</dbReference>
<feature type="binding site" evidence="15">
    <location>
        <position position="90"/>
    </location>
    <ligand>
        <name>Zn(2+)</name>
        <dbReference type="ChEBI" id="CHEBI:29105"/>
        <note>catalytic</note>
    </ligand>
</feature>
<evidence type="ECO:0000256" key="11">
    <source>
        <dbReference type="ARBA" id="ARBA00023268"/>
    </source>
</evidence>
<dbReference type="InterPro" id="IPR050765">
    <property type="entry name" value="Riboflavin_Biosynth_HTPR"/>
</dbReference>
<dbReference type="PROSITE" id="PS51747">
    <property type="entry name" value="CYT_DCMP_DEAMINASES_2"/>
    <property type="match status" value="1"/>
</dbReference>
<feature type="active site" description="Proton donor" evidence="13">
    <location>
        <position position="54"/>
    </location>
</feature>
<reference evidence="17 18" key="1">
    <citation type="submission" date="2017-10" db="EMBL/GenBank/DDBJ databases">
        <title>The draft genome sequence of Lewinella nigricans NBRC 102662.</title>
        <authorList>
            <person name="Wang K."/>
        </authorList>
    </citation>
    <scope>NUCLEOTIDE SEQUENCE [LARGE SCALE GENOMIC DNA]</scope>
    <source>
        <strain evidence="17 18">NBRC 102662</strain>
    </source>
</reference>
<dbReference type="InterPro" id="IPR016193">
    <property type="entry name" value="Cytidine_deaminase-like"/>
</dbReference>
<dbReference type="PROSITE" id="PS00903">
    <property type="entry name" value="CYT_DCMP_DEAMINASES_1"/>
    <property type="match status" value="1"/>
</dbReference>
<evidence type="ECO:0000256" key="10">
    <source>
        <dbReference type="ARBA" id="ARBA00023002"/>
    </source>
</evidence>
<evidence type="ECO:0000259" key="16">
    <source>
        <dbReference type="PROSITE" id="PS51747"/>
    </source>
</evidence>
<dbReference type="EMBL" id="PDUD01000001">
    <property type="protein sequence ID" value="PHN08443.1"/>
    <property type="molecule type" value="Genomic_DNA"/>
</dbReference>
<dbReference type="OrthoDB" id="9800865at2"/>
<dbReference type="NCBIfam" id="TIGR00326">
    <property type="entry name" value="eubact_ribD"/>
    <property type="match status" value="1"/>
</dbReference>
<comment type="similarity">
    <text evidence="4 12">In the N-terminal section; belongs to the cytidine and deoxycytidylate deaminase family.</text>
</comment>
<dbReference type="InterPro" id="IPR016192">
    <property type="entry name" value="APOBEC/CMP_deaminase_Zn-bd"/>
</dbReference>
<feature type="binding site" evidence="14">
    <location>
        <position position="210"/>
    </location>
    <ligand>
        <name>substrate</name>
    </ligand>
</feature>
<evidence type="ECO:0000256" key="5">
    <source>
        <dbReference type="ARBA" id="ARBA00007417"/>
    </source>
</evidence>
<evidence type="ECO:0000256" key="15">
    <source>
        <dbReference type="PIRSR" id="PIRSR006769-3"/>
    </source>
</evidence>
<protein>
    <recommendedName>
        <fullName evidence="12">Riboflavin biosynthesis protein RibD</fullName>
    </recommendedName>
    <domain>
        <recommendedName>
            <fullName evidence="12">Diaminohydroxyphosphoribosylaminopyrimidine deaminase</fullName>
            <shortName evidence="12">DRAP deaminase</shortName>
            <ecNumber evidence="12">3.5.4.26</ecNumber>
        </recommendedName>
        <alternativeName>
            <fullName evidence="12">Riboflavin-specific deaminase</fullName>
        </alternativeName>
    </domain>
    <domain>
        <recommendedName>
            <fullName evidence="12">5-amino-6-(5-phosphoribosylamino)uracil reductase</fullName>
            <ecNumber evidence="12">1.1.1.193</ecNumber>
        </recommendedName>
        <alternativeName>
            <fullName evidence="12">HTP reductase</fullName>
        </alternativeName>
    </domain>
</protein>
<keyword evidence="6 12" id="KW-0686">Riboflavin biosynthesis</keyword>
<comment type="function">
    <text evidence="1 12">Converts 2,5-diamino-6-(ribosylamino)-4(3h)-pyrimidinone 5'-phosphate into 5-amino-6-(ribosylamino)-2,4(1h,3h)-pyrimidinedione 5'-phosphate.</text>
</comment>
<comment type="similarity">
    <text evidence="5 12">In the C-terminal section; belongs to the HTP reductase family.</text>
</comment>
<evidence type="ECO:0000256" key="2">
    <source>
        <dbReference type="ARBA" id="ARBA00004882"/>
    </source>
</evidence>
<name>A0A2D0NL26_FLAN2</name>
<evidence type="ECO:0000313" key="18">
    <source>
        <dbReference type="Proteomes" id="UP000223913"/>
    </source>
</evidence>
<evidence type="ECO:0000256" key="4">
    <source>
        <dbReference type="ARBA" id="ARBA00005259"/>
    </source>
</evidence>
<keyword evidence="10 12" id="KW-0560">Oxidoreductase</keyword>
<comment type="catalytic activity">
    <reaction evidence="12">
        <text>5-amino-6-(5-phospho-D-ribitylamino)uracil + NADP(+) = 5-amino-6-(5-phospho-D-ribosylamino)uracil + NADPH + H(+)</text>
        <dbReference type="Rhea" id="RHEA:17845"/>
        <dbReference type="ChEBI" id="CHEBI:15378"/>
        <dbReference type="ChEBI" id="CHEBI:57783"/>
        <dbReference type="ChEBI" id="CHEBI:58349"/>
        <dbReference type="ChEBI" id="CHEBI:58421"/>
        <dbReference type="ChEBI" id="CHEBI:58453"/>
        <dbReference type="EC" id="1.1.1.193"/>
    </reaction>
</comment>
<feature type="binding site" evidence="14">
    <location>
        <position position="160"/>
    </location>
    <ligand>
        <name>NADP(+)</name>
        <dbReference type="ChEBI" id="CHEBI:58349"/>
    </ligand>
</feature>
<dbReference type="RefSeq" id="WP_099148035.1">
    <property type="nucleotide sequence ID" value="NZ_PDUD01000001.1"/>
</dbReference>
<keyword evidence="7 12" id="KW-0479">Metal-binding</keyword>
<dbReference type="EC" id="1.1.1.193" evidence="12"/>
<dbReference type="GO" id="GO:0009231">
    <property type="term" value="P:riboflavin biosynthetic process"/>
    <property type="evidence" value="ECO:0007669"/>
    <property type="project" value="UniProtKB-UniPathway"/>
</dbReference>
<proteinExistence type="inferred from homology"/>
<dbReference type="Proteomes" id="UP000223913">
    <property type="component" value="Unassembled WGS sequence"/>
</dbReference>
<dbReference type="PANTHER" id="PTHR38011:SF7">
    <property type="entry name" value="2,5-DIAMINO-6-RIBOSYLAMINO-4(3H)-PYRIMIDINONE 5'-PHOSPHATE REDUCTASE"/>
    <property type="match status" value="1"/>
</dbReference>
<feature type="domain" description="CMP/dCMP-type deaminase" evidence="16">
    <location>
        <begin position="3"/>
        <end position="129"/>
    </location>
</feature>
<dbReference type="Pfam" id="PF01872">
    <property type="entry name" value="RibD_C"/>
    <property type="match status" value="1"/>
</dbReference>
<keyword evidence="18" id="KW-1185">Reference proteome</keyword>
<dbReference type="Gene3D" id="3.40.140.10">
    <property type="entry name" value="Cytidine Deaminase, domain 2"/>
    <property type="match status" value="1"/>
</dbReference>
<dbReference type="InterPro" id="IPR004794">
    <property type="entry name" value="Eubact_RibD"/>
</dbReference>
<feature type="binding site" evidence="14">
    <location>
        <position position="202"/>
    </location>
    <ligand>
        <name>NADP(+)</name>
        <dbReference type="ChEBI" id="CHEBI:58349"/>
    </ligand>
</feature>
<comment type="cofactor">
    <cofactor evidence="12 15">
        <name>Zn(2+)</name>
        <dbReference type="ChEBI" id="CHEBI:29105"/>
    </cofactor>
    <text evidence="12 15">Binds 1 zinc ion.</text>
</comment>
<evidence type="ECO:0000256" key="6">
    <source>
        <dbReference type="ARBA" id="ARBA00022619"/>
    </source>
</evidence>
<evidence type="ECO:0000313" key="17">
    <source>
        <dbReference type="EMBL" id="PHN08443.1"/>
    </source>
</evidence>
<keyword evidence="8 12" id="KW-0862">Zinc</keyword>
<keyword evidence="9 12" id="KW-0521">NADP</keyword>
<comment type="catalytic activity">
    <reaction evidence="12">
        <text>2,5-diamino-6-hydroxy-4-(5-phosphoribosylamino)-pyrimidine + H2O + H(+) = 5-amino-6-(5-phospho-D-ribosylamino)uracil + NH4(+)</text>
        <dbReference type="Rhea" id="RHEA:21868"/>
        <dbReference type="ChEBI" id="CHEBI:15377"/>
        <dbReference type="ChEBI" id="CHEBI:15378"/>
        <dbReference type="ChEBI" id="CHEBI:28938"/>
        <dbReference type="ChEBI" id="CHEBI:58453"/>
        <dbReference type="ChEBI" id="CHEBI:58614"/>
        <dbReference type="EC" id="3.5.4.26"/>
    </reaction>
</comment>
<dbReference type="Pfam" id="PF00383">
    <property type="entry name" value="dCMP_cyt_deam_1"/>
    <property type="match status" value="1"/>
</dbReference>
<dbReference type="InterPro" id="IPR024072">
    <property type="entry name" value="DHFR-like_dom_sf"/>
</dbReference>
<keyword evidence="11" id="KW-0511">Multifunctional enzyme</keyword>
<dbReference type="InterPro" id="IPR002125">
    <property type="entry name" value="CMP_dCMP_dom"/>
</dbReference>
<sequence>MLVLAEKYMQRCFELARLGTGSTAPNPTVGAVIVYQDRIIGEGYHTRYGHPHAEVEAVRSVSAEDRHLIPRSTLYVSLEPCSVHGRTPPCTDLIIREKIPEVVISYIDRSPGVNGEGVARLREHGVEVVEGVLSEAGKLLSAPRNIFVTRQRPYLILKYAVSANGYLGLPDGKPFWLTNGYSKRLVHRWRSEVDAIMVGTSTALYDNPRLNTRLFPGSSPIRVIPDRNLRLPLHLHVFDDSIPTLIFTHQNPPDHEFTQTEYIQLEPEDFFGALLRELHRRNIQTLMVEGGQVILEHFQKTGLWDEARIFRTPHYLEEGLPAPTIGHAPYQVHRLLEDHLEIHYAPHLLRFL</sequence>